<dbReference type="RefSeq" id="WP_148367410.1">
    <property type="nucleotide sequence ID" value="NZ_VSKL01000003.1"/>
</dbReference>
<comment type="caution">
    <text evidence="2">The sequence shown here is derived from an EMBL/GenBank/DDBJ whole genome shotgun (WGS) entry which is preliminary data.</text>
</comment>
<evidence type="ECO:0000313" key="3">
    <source>
        <dbReference type="Proteomes" id="UP000324358"/>
    </source>
</evidence>
<feature type="transmembrane region" description="Helical" evidence="1">
    <location>
        <begin position="36"/>
        <end position="63"/>
    </location>
</feature>
<evidence type="ECO:0000256" key="1">
    <source>
        <dbReference type="SAM" id="Phobius"/>
    </source>
</evidence>
<dbReference type="EMBL" id="VSKL01000003">
    <property type="protein sequence ID" value="TYB72780.1"/>
    <property type="molecule type" value="Genomic_DNA"/>
</dbReference>
<evidence type="ECO:0000313" key="2">
    <source>
        <dbReference type="EMBL" id="TYB72780.1"/>
    </source>
</evidence>
<protein>
    <submittedName>
        <fullName evidence="2">Uncharacterized protein</fullName>
    </submittedName>
</protein>
<keyword evidence="1" id="KW-0812">Transmembrane</keyword>
<feature type="transmembrane region" description="Helical" evidence="1">
    <location>
        <begin position="75"/>
        <end position="96"/>
    </location>
</feature>
<gene>
    <name evidence="2" type="ORF">ES675_09540</name>
</gene>
<keyword evidence="1" id="KW-1133">Transmembrane helix</keyword>
<dbReference type="OrthoDB" id="1448012at2"/>
<dbReference type="AlphaFoldDB" id="A0A5D0QUD4"/>
<keyword evidence="3" id="KW-1185">Reference proteome</keyword>
<proteinExistence type="predicted"/>
<accession>A0A5D0QUD4</accession>
<organism evidence="2 3">
    <name type="scientific">Bizionia algoritergicola</name>
    <dbReference type="NCBI Taxonomy" id="291187"/>
    <lineage>
        <taxon>Bacteria</taxon>
        <taxon>Pseudomonadati</taxon>
        <taxon>Bacteroidota</taxon>
        <taxon>Flavobacteriia</taxon>
        <taxon>Flavobacteriales</taxon>
        <taxon>Flavobacteriaceae</taxon>
        <taxon>Bizionia</taxon>
    </lineage>
</organism>
<reference evidence="2 3" key="1">
    <citation type="submission" date="2019-08" db="EMBL/GenBank/DDBJ databases">
        <title>Genomes of Antarctic Bizionia species.</title>
        <authorList>
            <person name="Bowman J.P."/>
        </authorList>
    </citation>
    <scope>NUCLEOTIDE SEQUENCE [LARGE SCALE GENOMIC DNA]</scope>
    <source>
        <strain evidence="2 3">APA-1</strain>
    </source>
</reference>
<sequence>MKGLQDFGKITALISFGIGTAIFALYLYFGEPSFPILFGVVFIIVAFIINTSILIVLIGSAILNPKNRLESLKTCGIMLLNIPVVILYFYIIFPFIF</sequence>
<dbReference type="Proteomes" id="UP000324358">
    <property type="component" value="Unassembled WGS sequence"/>
</dbReference>
<feature type="transmembrane region" description="Helical" evidence="1">
    <location>
        <begin position="12"/>
        <end position="30"/>
    </location>
</feature>
<keyword evidence="1" id="KW-0472">Membrane</keyword>
<name>A0A5D0QUD4_9FLAO</name>